<dbReference type="Proteomes" id="UP000425817">
    <property type="component" value="Chromosome"/>
</dbReference>
<organism evidence="1 2">
    <name type="scientific">Variovorax paradoxus</name>
    <dbReference type="NCBI Taxonomy" id="34073"/>
    <lineage>
        <taxon>Bacteria</taxon>
        <taxon>Pseudomonadati</taxon>
        <taxon>Pseudomonadota</taxon>
        <taxon>Betaproteobacteria</taxon>
        <taxon>Burkholderiales</taxon>
        <taxon>Comamonadaceae</taxon>
        <taxon>Variovorax</taxon>
    </lineage>
</organism>
<accession>A0A6I6HIG8</accession>
<evidence type="ECO:0000313" key="1">
    <source>
        <dbReference type="EMBL" id="QGW80727.1"/>
    </source>
</evidence>
<dbReference type="InterPro" id="IPR029063">
    <property type="entry name" value="SAM-dependent_MTases_sf"/>
</dbReference>
<dbReference type="EMBL" id="CP046622">
    <property type="protein sequence ID" value="QGW80727.1"/>
    <property type="molecule type" value="Genomic_DNA"/>
</dbReference>
<proteinExistence type="predicted"/>
<evidence type="ECO:0000313" key="2">
    <source>
        <dbReference type="Proteomes" id="UP000425817"/>
    </source>
</evidence>
<dbReference type="SUPFAM" id="SSF53335">
    <property type="entry name" value="S-adenosyl-L-methionine-dependent methyltransferases"/>
    <property type="match status" value="1"/>
</dbReference>
<dbReference type="AlphaFoldDB" id="A0A6I6HIG8"/>
<dbReference type="RefSeq" id="WP_157611919.1">
    <property type="nucleotide sequence ID" value="NZ_CP046622.1"/>
</dbReference>
<gene>
    <name evidence="1" type="ORF">GOQ09_03605</name>
</gene>
<dbReference type="OrthoDB" id="2529130at2"/>
<name>A0A6I6HIG8_VARPD</name>
<reference evidence="1 2" key="1">
    <citation type="submission" date="2019-12" db="EMBL/GenBank/DDBJ databases">
        <title>Hybrid Genome Assemblies of two High G+C Isolates from Undergraduate Microbiology Courses.</title>
        <authorList>
            <person name="Ne Ville C.J."/>
            <person name="Enright D."/>
            <person name="Hernandez I."/>
            <person name="Dodsworth J."/>
            <person name="Orwin P.M."/>
        </authorList>
    </citation>
    <scope>NUCLEOTIDE SEQUENCE [LARGE SCALE GENOMIC DNA]</scope>
    <source>
        <strain evidence="1 2">CSUSB</strain>
    </source>
</reference>
<protein>
    <submittedName>
        <fullName evidence="1">Uncharacterized protein</fullName>
    </submittedName>
</protein>
<sequence>MASDRGLPLLAEAPSMDSTQKTARPGVDIRVALSSSTKTTALKGRQGLSSAKPQLDLSSVAIPLRSKVKAVIRRIARVCYRAVKPFARPIAFRLRAYFTIVLQHEIQQAHLRTIKELEQHARLQRQSTERLLATHTATLLKALKSSQKATSPELEALRAQSEEQLAGVQQLLQKILVPGDTFVNVGAGVGANALAAHLALEGQGRVVAFAPSSAVHAPLRGPLRIDDILGDNDRADLIVIDSGNAGLHVLEGASRSIAFNRNIAVVVELGTRQAGGIGDSSRKLLPFFNDRGFQYAVIDSASGALHESADLVMGQTKAAGLLFARPGSPAWARARGEQ</sequence>